<sequence length="200" mass="21403">MFLPTCSNYIALIRVLLLVSSAMRLIKVPDILSALLIHHTAVLAFVHTPAFSGAECSCIRALCWPFSLPATATAATMSSARRVDGSLKDASEIDWYNDADDDTPMLPPPPPPAHNGTLSSFIRHSGRAVKPTEKGSAVASERAFSSGGITGTARRSCLQPATFEALQLLKSAYRQGHISATSQAEFAAPYDNAVIVKKEF</sequence>
<dbReference type="RefSeq" id="XP_041216378.1">
    <property type="nucleotide sequence ID" value="XM_041368921.1"/>
</dbReference>
<dbReference type="AlphaFoldDB" id="A0AAD4HBT9"/>
<evidence type="ECO:0000313" key="3">
    <source>
        <dbReference type="Proteomes" id="UP001195769"/>
    </source>
</evidence>
<evidence type="ECO:0000256" key="1">
    <source>
        <dbReference type="SAM" id="SignalP"/>
    </source>
</evidence>
<feature type="chain" id="PRO_5042250547" evidence="1">
    <location>
        <begin position="23"/>
        <end position="200"/>
    </location>
</feature>
<dbReference type="EMBL" id="JABBWK010000346">
    <property type="protein sequence ID" value="KAG1885317.1"/>
    <property type="molecule type" value="Genomic_DNA"/>
</dbReference>
<dbReference type="GeneID" id="64663219"/>
<keyword evidence="1" id="KW-0732">Signal</keyword>
<name>A0AAD4HBT9_9AGAM</name>
<feature type="signal peptide" evidence="1">
    <location>
        <begin position="1"/>
        <end position="22"/>
    </location>
</feature>
<evidence type="ECO:0000313" key="2">
    <source>
        <dbReference type="EMBL" id="KAG1885317.1"/>
    </source>
</evidence>
<reference evidence="2" key="1">
    <citation type="journal article" date="2020" name="New Phytol.">
        <title>Comparative genomics reveals dynamic genome evolution in host specialist ectomycorrhizal fungi.</title>
        <authorList>
            <person name="Lofgren L.A."/>
            <person name="Nguyen N.H."/>
            <person name="Vilgalys R."/>
            <person name="Ruytinx J."/>
            <person name="Liao H.L."/>
            <person name="Branco S."/>
            <person name="Kuo A."/>
            <person name="LaButti K."/>
            <person name="Lipzen A."/>
            <person name="Andreopoulos W."/>
            <person name="Pangilinan J."/>
            <person name="Riley R."/>
            <person name="Hundley H."/>
            <person name="Na H."/>
            <person name="Barry K."/>
            <person name="Grigoriev I.V."/>
            <person name="Stajich J.E."/>
            <person name="Kennedy P.G."/>
        </authorList>
    </citation>
    <scope>NUCLEOTIDE SEQUENCE</scope>
    <source>
        <strain evidence="2">FC203</strain>
    </source>
</reference>
<accession>A0AAD4HBT9</accession>
<organism evidence="2 3">
    <name type="scientific">Suillus fuscotomentosus</name>
    <dbReference type="NCBI Taxonomy" id="1912939"/>
    <lineage>
        <taxon>Eukaryota</taxon>
        <taxon>Fungi</taxon>
        <taxon>Dikarya</taxon>
        <taxon>Basidiomycota</taxon>
        <taxon>Agaricomycotina</taxon>
        <taxon>Agaricomycetes</taxon>
        <taxon>Agaricomycetidae</taxon>
        <taxon>Boletales</taxon>
        <taxon>Suillineae</taxon>
        <taxon>Suillaceae</taxon>
        <taxon>Suillus</taxon>
    </lineage>
</organism>
<protein>
    <submittedName>
        <fullName evidence="2">Uncharacterized protein</fullName>
    </submittedName>
</protein>
<keyword evidence="3" id="KW-1185">Reference proteome</keyword>
<dbReference type="Proteomes" id="UP001195769">
    <property type="component" value="Unassembled WGS sequence"/>
</dbReference>
<proteinExistence type="predicted"/>
<comment type="caution">
    <text evidence="2">The sequence shown here is derived from an EMBL/GenBank/DDBJ whole genome shotgun (WGS) entry which is preliminary data.</text>
</comment>
<gene>
    <name evidence="2" type="ORF">F5891DRAFT_1202016</name>
</gene>